<accession>A0AAD7AH57</accession>
<comment type="caution">
    <text evidence="1">The sequence shown here is derived from an EMBL/GenBank/DDBJ whole genome shotgun (WGS) entry which is preliminary data.</text>
</comment>
<evidence type="ECO:0000313" key="2">
    <source>
        <dbReference type="Proteomes" id="UP001218218"/>
    </source>
</evidence>
<dbReference type="SUPFAM" id="SSF52540">
    <property type="entry name" value="P-loop containing nucleoside triphosphate hydrolases"/>
    <property type="match status" value="1"/>
</dbReference>
<proteinExistence type="predicted"/>
<dbReference type="CDD" id="cd00882">
    <property type="entry name" value="Ras_like_GTPase"/>
    <property type="match status" value="1"/>
</dbReference>
<organism evidence="1 2">
    <name type="scientific">Mycena albidolilacea</name>
    <dbReference type="NCBI Taxonomy" id="1033008"/>
    <lineage>
        <taxon>Eukaryota</taxon>
        <taxon>Fungi</taxon>
        <taxon>Dikarya</taxon>
        <taxon>Basidiomycota</taxon>
        <taxon>Agaricomycotina</taxon>
        <taxon>Agaricomycetes</taxon>
        <taxon>Agaricomycetidae</taxon>
        <taxon>Agaricales</taxon>
        <taxon>Marasmiineae</taxon>
        <taxon>Mycenaceae</taxon>
        <taxon>Mycena</taxon>
    </lineage>
</organism>
<name>A0AAD7AH57_9AGAR</name>
<evidence type="ECO:0000313" key="1">
    <source>
        <dbReference type="EMBL" id="KAJ7358506.1"/>
    </source>
</evidence>
<dbReference type="AlphaFoldDB" id="A0AAD7AH57"/>
<keyword evidence="2" id="KW-1185">Reference proteome</keyword>
<dbReference type="EMBL" id="JARIHO010000007">
    <property type="protein sequence ID" value="KAJ7358506.1"/>
    <property type="molecule type" value="Genomic_DNA"/>
</dbReference>
<dbReference type="Proteomes" id="UP001218218">
    <property type="component" value="Unassembled WGS sequence"/>
</dbReference>
<dbReference type="InterPro" id="IPR027417">
    <property type="entry name" value="P-loop_NTPase"/>
</dbReference>
<protein>
    <recommendedName>
        <fullName evidence="3">G domain-containing protein</fullName>
    </recommendedName>
</protein>
<gene>
    <name evidence="1" type="ORF">DFH08DRAFT_1043588</name>
</gene>
<reference evidence="1" key="1">
    <citation type="submission" date="2023-03" db="EMBL/GenBank/DDBJ databases">
        <title>Massive genome expansion in bonnet fungi (Mycena s.s.) driven by repeated elements and novel gene families across ecological guilds.</title>
        <authorList>
            <consortium name="Lawrence Berkeley National Laboratory"/>
            <person name="Harder C.B."/>
            <person name="Miyauchi S."/>
            <person name="Viragh M."/>
            <person name="Kuo A."/>
            <person name="Thoen E."/>
            <person name="Andreopoulos B."/>
            <person name="Lu D."/>
            <person name="Skrede I."/>
            <person name="Drula E."/>
            <person name="Henrissat B."/>
            <person name="Morin E."/>
            <person name="Kohler A."/>
            <person name="Barry K."/>
            <person name="LaButti K."/>
            <person name="Morin E."/>
            <person name="Salamov A."/>
            <person name="Lipzen A."/>
            <person name="Mereny Z."/>
            <person name="Hegedus B."/>
            <person name="Baldrian P."/>
            <person name="Stursova M."/>
            <person name="Weitz H."/>
            <person name="Taylor A."/>
            <person name="Grigoriev I.V."/>
            <person name="Nagy L.G."/>
            <person name="Martin F."/>
            <person name="Kauserud H."/>
        </authorList>
    </citation>
    <scope>NUCLEOTIDE SEQUENCE</scope>
    <source>
        <strain evidence="1">CBHHK002</strain>
    </source>
</reference>
<evidence type="ECO:0008006" key="3">
    <source>
        <dbReference type="Google" id="ProtNLM"/>
    </source>
</evidence>
<sequence length="462" mass="52452">MHPDLTIDEIINQCQRQVFFLSQACHRSVIATHRAGAGKSSLINRVFNVNDAKVSRFEPGEAEIYSEITSETNTRFVLHDSKGFEPSKTDTFDVVREFILKKTDSKLEPELKDRLHAAWLCIRTPTHGARLLETGDEQFLKLANEFPVVVVFTNYDRLVRMYPENREKAAQSVFDVHVKSLQDAADRLRIEMPKYINVSVSEVKQGYSDNIVPLVNMTQKIVKDCLEGDAWIICMWSVAQMVSLPLKIEACVEQLLHHLYYYPRALTGSIPGVGPLLLRECLLKVHQDIIACWNLRNAETVLNGDNFKHLMLYVIQDMQNNSHTRSPVDIEKVSNFVTLCTAVTSAIAPPVAILGLTFFFVSWISNAVLNDTPAAQRVLIAYTVDLIMVLQELFKITLQPKSHGSVSWPDLQEAFEAYQRTTSQRTVHSAVSDLVEKRGQLSMDLTVIRESVKEMLDQYRVI</sequence>
<dbReference type="Gene3D" id="3.40.50.300">
    <property type="entry name" value="P-loop containing nucleotide triphosphate hydrolases"/>
    <property type="match status" value="1"/>
</dbReference>